<evidence type="ECO:0000313" key="3">
    <source>
        <dbReference type="Proteomes" id="UP000747399"/>
    </source>
</evidence>
<feature type="compositionally biased region" description="Basic residues" evidence="1">
    <location>
        <begin position="1"/>
        <end position="20"/>
    </location>
</feature>
<sequence length="635" mass="66847">MRRARPKPPRLRVVKRKPRKPSGNNNQVHDEDVLRWRRMFSDEEALAAARLAGPGSPGLPSCSSPPVLSPEACENALQYVNTLTEDARHALFRHCGLVARHERMLLEGQERLKYVQYQVREMKARMPPPAPPPPPRSTSKGPDATVEPIPEPSCWASCCGLFPLPPPPAPPPQLGPIIIPLPDPSYFREAAAKRDAAARRQPPEPGEATLAVPSQAIVSPGEGAIESMVSEPVSARAGGAGEERTAKPLPAHPPGSGPSASADASEGASSASPPAIAVVAAELPGQLEAAAVMHAEEQVAMATAPPPLPPPPRLSPLAVSSFTRRPSGAPQSLLRPLAPLSLPSRESSAVAAGSPPTAKRPLGQRELRGGAAGAASAGSTDIATGAIVRPPAEGATTGSSAAVDLSRFQDPDSIRRITRIQALQRGRMARKLAAGLRAEQQQQLQLQHQAQVLPVQAMERELVEEVEEEVEEVDAGSAGTRNAAEVIAAQQFQGMTQQRQQQQEQPLGGVEAGESFGGTEVPAPFEAVQSRFGAPGNGAQQLPPLGGLNGRAGRAWGGEDGGGEGTSVRNATDILPTAATDVNPANDHQPQFDMSRYESPDAIKKVTRIQALQRGRIARSRVADMRSTQRGGQVT</sequence>
<accession>A0A8J4F5Z9</accession>
<feature type="compositionally biased region" description="Pro residues" evidence="1">
    <location>
        <begin position="304"/>
        <end position="314"/>
    </location>
</feature>
<feature type="region of interest" description="Disordered" evidence="1">
    <location>
        <begin position="492"/>
        <end position="598"/>
    </location>
</feature>
<dbReference type="EMBL" id="BNCO01000029">
    <property type="protein sequence ID" value="GIL57875.1"/>
    <property type="molecule type" value="Genomic_DNA"/>
</dbReference>
<protein>
    <submittedName>
        <fullName evidence="2">Uncharacterized protein</fullName>
    </submittedName>
</protein>
<dbReference type="AlphaFoldDB" id="A0A8J4F5Z9"/>
<feature type="region of interest" description="Disordered" evidence="1">
    <location>
        <begin position="302"/>
        <end position="410"/>
    </location>
</feature>
<feature type="compositionally biased region" description="Low complexity" evidence="1">
    <location>
        <begin position="332"/>
        <end position="349"/>
    </location>
</feature>
<feature type="compositionally biased region" description="Basic and acidic residues" evidence="1">
    <location>
        <begin position="191"/>
        <end position="202"/>
    </location>
</feature>
<reference evidence="2" key="1">
    <citation type="journal article" date="2021" name="Proc. Natl. Acad. Sci. U.S.A.">
        <title>Three genomes in the algal genus Volvox reveal the fate of a haploid sex-determining region after a transition to homothallism.</title>
        <authorList>
            <person name="Yamamoto K."/>
            <person name="Hamaji T."/>
            <person name="Kawai-Toyooka H."/>
            <person name="Matsuzaki R."/>
            <person name="Takahashi F."/>
            <person name="Nishimura Y."/>
            <person name="Kawachi M."/>
            <person name="Noguchi H."/>
            <person name="Minakuchi Y."/>
            <person name="Umen J.G."/>
            <person name="Toyoda A."/>
            <person name="Nozaki H."/>
        </authorList>
    </citation>
    <scope>NUCLEOTIDE SEQUENCE</scope>
    <source>
        <strain evidence="2">NIES-3780</strain>
    </source>
</reference>
<feature type="region of interest" description="Disordered" evidence="1">
    <location>
        <begin position="191"/>
        <end position="214"/>
    </location>
</feature>
<evidence type="ECO:0000313" key="2">
    <source>
        <dbReference type="EMBL" id="GIL57875.1"/>
    </source>
</evidence>
<keyword evidence="3" id="KW-1185">Reference proteome</keyword>
<dbReference type="PROSITE" id="PS50096">
    <property type="entry name" value="IQ"/>
    <property type="match status" value="2"/>
</dbReference>
<name>A0A8J4F5Z9_9CHLO</name>
<comment type="caution">
    <text evidence="2">The sequence shown here is derived from an EMBL/GenBank/DDBJ whole genome shotgun (WGS) entry which is preliminary data.</text>
</comment>
<gene>
    <name evidence="2" type="ORF">Vafri_13096</name>
</gene>
<dbReference type="Proteomes" id="UP000747399">
    <property type="component" value="Unassembled WGS sequence"/>
</dbReference>
<feature type="region of interest" description="Disordered" evidence="1">
    <location>
        <begin position="1"/>
        <end position="29"/>
    </location>
</feature>
<feature type="compositionally biased region" description="Low complexity" evidence="1">
    <location>
        <begin position="257"/>
        <end position="273"/>
    </location>
</feature>
<feature type="compositionally biased region" description="Pro residues" evidence="1">
    <location>
        <begin position="126"/>
        <end position="136"/>
    </location>
</feature>
<evidence type="ECO:0000256" key="1">
    <source>
        <dbReference type="SAM" id="MobiDB-lite"/>
    </source>
</evidence>
<feature type="region of interest" description="Disordered" evidence="1">
    <location>
        <begin position="232"/>
        <end position="273"/>
    </location>
</feature>
<organism evidence="2 3">
    <name type="scientific">Volvox africanus</name>
    <dbReference type="NCBI Taxonomy" id="51714"/>
    <lineage>
        <taxon>Eukaryota</taxon>
        <taxon>Viridiplantae</taxon>
        <taxon>Chlorophyta</taxon>
        <taxon>core chlorophytes</taxon>
        <taxon>Chlorophyceae</taxon>
        <taxon>CS clade</taxon>
        <taxon>Chlamydomonadales</taxon>
        <taxon>Volvocaceae</taxon>
        <taxon>Volvox</taxon>
    </lineage>
</organism>
<feature type="compositionally biased region" description="Low complexity" evidence="1">
    <location>
        <begin position="492"/>
        <end position="505"/>
    </location>
</feature>
<feature type="region of interest" description="Disordered" evidence="1">
    <location>
        <begin position="124"/>
        <end position="147"/>
    </location>
</feature>
<feature type="compositionally biased region" description="Gly residues" evidence="1">
    <location>
        <begin position="547"/>
        <end position="565"/>
    </location>
</feature>
<proteinExistence type="predicted"/>
<feature type="compositionally biased region" description="Low complexity" evidence="1">
    <location>
        <begin position="373"/>
        <end position="386"/>
    </location>
</feature>